<dbReference type="InterPro" id="IPR005074">
    <property type="entry name" value="Peptidase_C39"/>
</dbReference>
<dbReference type="GO" id="GO:0140359">
    <property type="term" value="F:ABC-type transporter activity"/>
    <property type="evidence" value="ECO:0007669"/>
    <property type="project" value="InterPro"/>
</dbReference>
<dbReference type="Gene3D" id="3.40.50.300">
    <property type="entry name" value="P-loop containing nucleotide triphosphate hydrolases"/>
    <property type="match status" value="1"/>
</dbReference>
<dbReference type="PANTHER" id="PTHR24221:SF647">
    <property type="entry name" value="BLL6336 PROTEIN"/>
    <property type="match status" value="1"/>
</dbReference>
<comment type="similarity">
    <text evidence="2">Belongs to the ABC transporter superfamily.</text>
</comment>
<dbReference type="Proteomes" id="UP000186002">
    <property type="component" value="Unassembled WGS sequence"/>
</dbReference>
<feature type="domain" description="ABC transporter" evidence="12">
    <location>
        <begin position="486"/>
        <end position="721"/>
    </location>
</feature>
<evidence type="ECO:0000256" key="3">
    <source>
        <dbReference type="ARBA" id="ARBA00022448"/>
    </source>
</evidence>
<evidence type="ECO:0000256" key="5">
    <source>
        <dbReference type="ARBA" id="ARBA00022692"/>
    </source>
</evidence>
<dbReference type="PROSITE" id="PS50990">
    <property type="entry name" value="PEPTIDASE_C39"/>
    <property type="match status" value="1"/>
</dbReference>
<evidence type="ECO:0000256" key="6">
    <source>
        <dbReference type="ARBA" id="ARBA00022741"/>
    </source>
</evidence>
<dbReference type="AlphaFoldDB" id="A0A1M7NK23"/>
<dbReference type="GO" id="GO:0006508">
    <property type="term" value="P:proteolysis"/>
    <property type="evidence" value="ECO:0007669"/>
    <property type="project" value="InterPro"/>
</dbReference>
<feature type="transmembrane region" description="Helical" evidence="11">
    <location>
        <begin position="308"/>
        <end position="331"/>
    </location>
</feature>
<keyword evidence="4" id="KW-1003">Cell membrane</keyword>
<dbReference type="GO" id="GO:0030253">
    <property type="term" value="P:protein secretion by the type I secretion system"/>
    <property type="evidence" value="ECO:0007669"/>
    <property type="project" value="InterPro"/>
</dbReference>
<evidence type="ECO:0000313" key="15">
    <source>
        <dbReference type="EMBL" id="SHN04303.1"/>
    </source>
</evidence>
<dbReference type="PROSITE" id="PS50929">
    <property type="entry name" value="ABC_TM1F"/>
    <property type="match status" value="1"/>
</dbReference>
<accession>A0A1M7NK23</accession>
<dbReference type="InterPro" id="IPR039421">
    <property type="entry name" value="Type_1_exporter"/>
</dbReference>
<dbReference type="GO" id="GO:0005886">
    <property type="term" value="C:plasma membrane"/>
    <property type="evidence" value="ECO:0007669"/>
    <property type="project" value="UniProtKB-SubCell"/>
</dbReference>
<reference evidence="15 16" key="1">
    <citation type="submission" date="2016-11" db="EMBL/GenBank/DDBJ databases">
        <authorList>
            <person name="Jaros S."/>
            <person name="Januszkiewicz K."/>
            <person name="Wedrychowicz H."/>
        </authorList>
    </citation>
    <scope>NUCLEOTIDE SEQUENCE [LARGE SCALE GENOMIC DNA]</scope>
    <source>
        <strain evidence="15 16">DSM 22153</strain>
    </source>
</reference>
<feature type="transmembrane region" description="Helical" evidence="11">
    <location>
        <begin position="207"/>
        <end position="227"/>
    </location>
</feature>
<dbReference type="Pfam" id="PF00664">
    <property type="entry name" value="ABC_membrane"/>
    <property type="match status" value="1"/>
</dbReference>
<evidence type="ECO:0000256" key="10">
    <source>
        <dbReference type="SAM" id="MobiDB-lite"/>
    </source>
</evidence>
<evidence type="ECO:0000256" key="2">
    <source>
        <dbReference type="ARBA" id="ARBA00005417"/>
    </source>
</evidence>
<dbReference type="PROSITE" id="PS50893">
    <property type="entry name" value="ABC_TRANSPORTER_2"/>
    <property type="match status" value="1"/>
</dbReference>
<dbReference type="InterPro" id="IPR003593">
    <property type="entry name" value="AAA+_ATPase"/>
</dbReference>
<evidence type="ECO:0000259" key="14">
    <source>
        <dbReference type="PROSITE" id="PS50990"/>
    </source>
</evidence>
<evidence type="ECO:0000256" key="11">
    <source>
        <dbReference type="SAM" id="Phobius"/>
    </source>
</evidence>
<dbReference type="GO" id="GO:0016887">
    <property type="term" value="F:ATP hydrolysis activity"/>
    <property type="evidence" value="ECO:0007669"/>
    <property type="project" value="InterPro"/>
</dbReference>
<dbReference type="Gene3D" id="3.90.70.10">
    <property type="entry name" value="Cysteine proteinases"/>
    <property type="match status" value="1"/>
</dbReference>
<dbReference type="PROSITE" id="PS00211">
    <property type="entry name" value="ABC_TRANSPORTER_1"/>
    <property type="match status" value="1"/>
</dbReference>
<dbReference type="GO" id="GO:0005524">
    <property type="term" value="F:ATP binding"/>
    <property type="evidence" value="ECO:0007669"/>
    <property type="project" value="UniProtKB-KW"/>
</dbReference>
<evidence type="ECO:0000256" key="1">
    <source>
        <dbReference type="ARBA" id="ARBA00004651"/>
    </source>
</evidence>
<dbReference type="GO" id="GO:0008233">
    <property type="term" value="F:peptidase activity"/>
    <property type="evidence" value="ECO:0007669"/>
    <property type="project" value="InterPro"/>
</dbReference>
<evidence type="ECO:0000256" key="4">
    <source>
        <dbReference type="ARBA" id="ARBA00022475"/>
    </source>
</evidence>
<organism evidence="15 16">
    <name type="scientific">Roseibium suaedae</name>
    <dbReference type="NCBI Taxonomy" id="735517"/>
    <lineage>
        <taxon>Bacteria</taxon>
        <taxon>Pseudomonadati</taxon>
        <taxon>Pseudomonadota</taxon>
        <taxon>Alphaproteobacteria</taxon>
        <taxon>Hyphomicrobiales</taxon>
        <taxon>Stappiaceae</taxon>
        <taxon>Roseibium</taxon>
    </lineage>
</organism>
<keyword evidence="8 11" id="KW-1133">Transmembrane helix</keyword>
<keyword evidence="3" id="KW-0813">Transport</keyword>
<keyword evidence="6" id="KW-0547">Nucleotide-binding</keyword>
<feature type="domain" description="ABC transmembrane type-1" evidence="13">
    <location>
        <begin position="173"/>
        <end position="452"/>
    </location>
</feature>
<dbReference type="Pfam" id="PF00005">
    <property type="entry name" value="ABC_tran"/>
    <property type="match status" value="1"/>
</dbReference>
<name>A0A1M7NK23_9HYPH</name>
<protein>
    <submittedName>
        <fullName evidence="15">ATP-binding cassette, subfamily B, HlyB/CyaB</fullName>
    </submittedName>
</protein>
<dbReference type="OrthoDB" id="9808328at2"/>
<comment type="subcellular location">
    <subcellularLocation>
        <location evidence="1">Cell membrane</location>
        <topology evidence="1">Multi-pass membrane protein</topology>
    </subcellularLocation>
</comment>
<dbReference type="InterPro" id="IPR027417">
    <property type="entry name" value="P-loop_NTPase"/>
</dbReference>
<evidence type="ECO:0000313" key="16">
    <source>
        <dbReference type="Proteomes" id="UP000186002"/>
    </source>
</evidence>
<dbReference type="InterPro" id="IPR010132">
    <property type="entry name" value="ATPase_T1SS_HlyB"/>
</dbReference>
<proteinExistence type="inferred from homology"/>
<sequence length="730" mass="80685">MVRRENVEDDREASAQAGPEDAAGRDSGAVCLVRVLRFLGLPGDTQQLRHQFAEPGRVMSAETLVRAARRLQLKSRLIASNWTRLQSTPLPALAEMKDGSFVILAGAKDDVVLIQDPQAEGVQELDRVAFEARWSKRLILIAKRAKFLGEGSKFDISWFIPALLKYRRLFAEVLLASFFLQVAALVTPLFFQVIIDKVLVHRGLTTLDVLIVALVAVSIFEVVLSGLRTYVFAHTTNRVDVELGARLYRHLLGLPLAYFEARQVGESVARVRELENIRDFITGSGLTLVIDLLFTCVFFAVMWHFSPFLTLIVLASIPFYVLLAVIVTPVLRARLEEKFRQGAQNQAFLVESITGVETLKALAVEPQAQRRWEEQLAAYVGASFKTTSLGNIAGQSTQLINKLTMAATLYFGAMAVVNGNLSVGELVAFNMLSARVTGPILRLAQLWNDFQQARISIDRLGDILNRPVEPQYNPNRATLKRIEGRIRFDHVRFRYQPHLKDVLSGVDIEVPAGQLVGIVGPSGSGKSTLAKLVQRMYVPIAGRVLIDGVDISAVDANWLRQQVGVVLQENLLFNRSIRENIALADPGMPLERVIAAAKMAGADEFISELSEGYDTHVGERGTNLSGGQRQRIAIARALVGNPRILIFDEATSALDYESEHVIQQNMKQICRGRTVLIIAHRLSAVRHADRILTIENGRIVEDGSHEVLVKAGGRYSKLWGIQSGNAVDAA</sequence>
<keyword evidence="5 11" id="KW-0812">Transmembrane</keyword>
<evidence type="ECO:0000256" key="8">
    <source>
        <dbReference type="ARBA" id="ARBA00022989"/>
    </source>
</evidence>
<keyword evidence="9 11" id="KW-0472">Membrane</keyword>
<dbReference type="FunFam" id="3.40.50.300:FF:000299">
    <property type="entry name" value="ABC transporter ATP-binding protein/permease"/>
    <property type="match status" value="1"/>
</dbReference>
<evidence type="ECO:0000259" key="13">
    <source>
        <dbReference type="PROSITE" id="PS50929"/>
    </source>
</evidence>
<dbReference type="InterPro" id="IPR003439">
    <property type="entry name" value="ABC_transporter-like_ATP-bd"/>
</dbReference>
<evidence type="ECO:0000256" key="7">
    <source>
        <dbReference type="ARBA" id="ARBA00022840"/>
    </source>
</evidence>
<dbReference type="CDD" id="cd18588">
    <property type="entry name" value="ABC_6TM_CyaB_HlyB_like"/>
    <property type="match status" value="1"/>
</dbReference>
<keyword evidence="7 15" id="KW-0067">ATP-binding</keyword>
<feature type="transmembrane region" description="Helical" evidence="11">
    <location>
        <begin position="280"/>
        <end position="302"/>
    </location>
</feature>
<dbReference type="InterPro" id="IPR036640">
    <property type="entry name" value="ABC1_TM_sf"/>
</dbReference>
<feature type="domain" description="Peptidase C39" evidence="14">
    <location>
        <begin position="21"/>
        <end position="141"/>
    </location>
</feature>
<dbReference type="SMART" id="SM00382">
    <property type="entry name" value="AAA"/>
    <property type="match status" value="1"/>
</dbReference>
<keyword evidence="16" id="KW-1185">Reference proteome</keyword>
<feature type="region of interest" description="Disordered" evidence="10">
    <location>
        <begin position="1"/>
        <end position="24"/>
    </location>
</feature>
<dbReference type="Gene3D" id="1.20.1560.10">
    <property type="entry name" value="ABC transporter type 1, transmembrane domain"/>
    <property type="match status" value="1"/>
</dbReference>
<dbReference type="STRING" id="735517.SAMN05444272_3815"/>
<dbReference type="GO" id="GO:0034040">
    <property type="term" value="F:ATPase-coupled lipid transmembrane transporter activity"/>
    <property type="evidence" value="ECO:0007669"/>
    <property type="project" value="TreeGrafter"/>
</dbReference>
<evidence type="ECO:0000256" key="9">
    <source>
        <dbReference type="ARBA" id="ARBA00023136"/>
    </source>
</evidence>
<dbReference type="InterPro" id="IPR011527">
    <property type="entry name" value="ABC1_TM_dom"/>
</dbReference>
<dbReference type="FunFam" id="1.20.1560.10:FF:000056">
    <property type="entry name" value="Alpha-hemolysin translocation ATP-binding protein HlyB"/>
    <property type="match status" value="1"/>
</dbReference>
<dbReference type="GO" id="GO:0030256">
    <property type="term" value="C:type I protein secretion system complex"/>
    <property type="evidence" value="ECO:0007669"/>
    <property type="project" value="InterPro"/>
</dbReference>
<dbReference type="SUPFAM" id="SSF90123">
    <property type="entry name" value="ABC transporter transmembrane region"/>
    <property type="match status" value="1"/>
</dbReference>
<gene>
    <name evidence="15" type="ORF">SAMN05444272_3815</name>
</gene>
<dbReference type="InterPro" id="IPR017871">
    <property type="entry name" value="ABC_transporter-like_CS"/>
</dbReference>
<dbReference type="Pfam" id="PF03412">
    <property type="entry name" value="Peptidase_C39"/>
    <property type="match status" value="1"/>
</dbReference>
<dbReference type="SUPFAM" id="SSF52540">
    <property type="entry name" value="P-loop containing nucleoside triphosphate hydrolases"/>
    <property type="match status" value="1"/>
</dbReference>
<dbReference type="PANTHER" id="PTHR24221">
    <property type="entry name" value="ATP-BINDING CASSETTE SUB-FAMILY B"/>
    <property type="match status" value="1"/>
</dbReference>
<feature type="transmembrane region" description="Helical" evidence="11">
    <location>
        <begin position="173"/>
        <end position="195"/>
    </location>
</feature>
<evidence type="ECO:0000259" key="12">
    <source>
        <dbReference type="PROSITE" id="PS50893"/>
    </source>
</evidence>
<dbReference type="NCBIfam" id="TIGR01846">
    <property type="entry name" value="type_I_sec_HlyB"/>
    <property type="match status" value="1"/>
</dbReference>
<dbReference type="EMBL" id="FRBW01000005">
    <property type="protein sequence ID" value="SHN04303.1"/>
    <property type="molecule type" value="Genomic_DNA"/>
</dbReference>